<dbReference type="SUPFAM" id="SSF52402">
    <property type="entry name" value="Adenine nucleotide alpha hydrolases-like"/>
    <property type="match status" value="1"/>
</dbReference>
<dbReference type="Proteomes" id="UP000196503">
    <property type="component" value="Unassembled WGS sequence"/>
</dbReference>
<dbReference type="PIRSF" id="PIRSF004976">
    <property type="entry name" value="ATPase_YdaO"/>
    <property type="match status" value="1"/>
</dbReference>
<dbReference type="InterPro" id="IPR035107">
    <property type="entry name" value="tRNA_thiolation_TtcA_Ctu1"/>
</dbReference>
<comment type="caution">
    <text evidence="3">The sequence shown here is derived from an EMBL/GenBank/DDBJ whole genome shotgun (WGS) entry which is preliminary data.</text>
</comment>
<dbReference type="PANTHER" id="PTHR43686">
    <property type="entry name" value="SULFURTRANSFERASE-RELATED"/>
    <property type="match status" value="1"/>
</dbReference>
<dbReference type="RefSeq" id="WP_087663462.1">
    <property type="nucleotide sequence ID" value="NZ_NIBL01000002.1"/>
</dbReference>
<dbReference type="CDD" id="cd24138">
    <property type="entry name" value="TtcA-like"/>
    <property type="match status" value="1"/>
</dbReference>
<protein>
    <recommendedName>
        <fullName evidence="2">tRNA(Ile)-lysidine/2-thiocytidine synthase N-terminal domain-containing protein</fullName>
    </recommendedName>
</protein>
<dbReference type="GO" id="GO:0016740">
    <property type="term" value="F:transferase activity"/>
    <property type="evidence" value="ECO:0007669"/>
    <property type="project" value="UniProtKB-KW"/>
</dbReference>
<dbReference type="PANTHER" id="PTHR43686:SF1">
    <property type="entry name" value="AMINOTRAN_5 DOMAIN-CONTAINING PROTEIN"/>
    <property type="match status" value="1"/>
</dbReference>
<accession>A0A200I129</accession>
<feature type="domain" description="tRNA(Ile)-lysidine/2-thiocytidine synthase N-terminal" evidence="2">
    <location>
        <begin position="31"/>
        <end position="212"/>
    </location>
</feature>
<dbReference type="AlphaFoldDB" id="A0A200I129"/>
<proteinExistence type="predicted"/>
<gene>
    <name evidence="3" type="ORF">A5869_001691</name>
</gene>
<organism evidence="3 4">
    <name type="scientific">Enterococcus cecorum</name>
    <dbReference type="NCBI Taxonomy" id="44008"/>
    <lineage>
        <taxon>Bacteria</taxon>
        <taxon>Bacillati</taxon>
        <taxon>Bacillota</taxon>
        <taxon>Bacilli</taxon>
        <taxon>Lactobacillales</taxon>
        <taxon>Enterococcaceae</taxon>
        <taxon>Enterococcus</taxon>
    </lineage>
</organism>
<dbReference type="InterPro" id="IPR014729">
    <property type="entry name" value="Rossmann-like_a/b/a_fold"/>
</dbReference>
<sequence length="270" mass="31114">MGTTHKKDNQRYYNPIRKAILNYKMIEPGEKVAIGLSGGKDSTTLLYLLDTIKKQQRLGFDFDIHPMVLDMGMDMDLTPLKEFCASLGYELDIVPTDIAKIVFDIRQEKNPCSLCANLRRGILYQTAKERGCSKVALGHHLDDAIETFMMNWLFHGEFRSFEPITYLTRSEVSIIRPMLYVEETAIKHFVKREVLPVIFNPCPADKKTKREEMKQLVSHLSETYPEVRQKFLKGMETGTYENFWTPKLVDAPNKNVSVTESESDPHCQCH</sequence>
<evidence type="ECO:0000256" key="1">
    <source>
        <dbReference type="ARBA" id="ARBA00022679"/>
    </source>
</evidence>
<reference evidence="3 4" key="1">
    <citation type="submission" date="2017-05" db="EMBL/GenBank/DDBJ databases">
        <title>The Genome Sequence of Enterococcus faecium 2D5_DIV0622.</title>
        <authorList>
            <consortium name="The Broad Institute Genomics Platform"/>
            <consortium name="The Broad Institute Genomic Center for Infectious Diseases"/>
            <person name="Earl A."/>
            <person name="Manson A."/>
            <person name="Schwartman J."/>
            <person name="Gilmore M."/>
            <person name="Abouelleil A."/>
            <person name="Cao P."/>
            <person name="Chapman S."/>
            <person name="Cusick C."/>
            <person name="Shea T."/>
            <person name="Young S."/>
            <person name="Neafsey D."/>
            <person name="Nusbaum C."/>
            <person name="Birren B."/>
        </authorList>
    </citation>
    <scope>NUCLEOTIDE SEQUENCE [LARGE SCALE GENOMIC DNA]</scope>
    <source>
        <strain evidence="3 4">2D5_DIV0622</strain>
    </source>
</reference>
<dbReference type="Gene3D" id="3.40.50.620">
    <property type="entry name" value="HUPs"/>
    <property type="match status" value="1"/>
</dbReference>
<keyword evidence="1" id="KW-0808">Transferase</keyword>
<name>A0A200I129_9ENTE</name>
<dbReference type="InterPro" id="IPR011063">
    <property type="entry name" value="TilS/TtcA_N"/>
</dbReference>
<dbReference type="EMBL" id="NIBL01000002">
    <property type="protein sequence ID" value="OUZ18209.1"/>
    <property type="molecule type" value="Genomic_DNA"/>
</dbReference>
<dbReference type="GO" id="GO:0008033">
    <property type="term" value="P:tRNA processing"/>
    <property type="evidence" value="ECO:0007669"/>
    <property type="project" value="InterPro"/>
</dbReference>
<evidence type="ECO:0000259" key="2">
    <source>
        <dbReference type="Pfam" id="PF01171"/>
    </source>
</evidence>
<evidence type="ECO:0000313" key="4">
    <source>
        <dbReference type="Proteomes" id="UP000196503"/>
    </source>
</evidence>
<evidence type="ECO:0000313" key="3">
    <source>
        <dbReference type="EMBL" id="OUZ18209.1"/>
    </source>
</evidence>
<dbReference type="Pfam" id="PF01171">
    <property type="entry name" value="ATP_bind_3"/>
    <property type="match status" value="1"/>
</dbReference>